<dbReference type="OrthoDB" id="9797603at2"/>
<dbReference type="EMBL" id="RKMH01000011">
    <property type="protein sequence ID" value="RPA58517.1"/>
    <property type="molecule type" value="Genomic_DNA"/>
</dbReference>
<dbReference type="RefSeq" id="WP_123931505.1">
    <property type="nucleotide sequence ID" value="NZ_JBPSDP010000011.1"/>
</dbReference>
<name>A0A3N4GAV3_9ACTN</name>
<evidence type="ECO:0000259" key="1">
    <source>
        <dbReference type="Pfam" id="PF01636"/>
    </source>
</evidence>
<dbReference type="Pfam" id="PF01636">
    <property type="entry name" value="APH"/>
    <property type="match status" value="1"/>
</dbReference>
<proteinExistence type="predicted"/>
<evidence type="ECO:0000313" key="2">
    <source>
        <dbReference type="EMBL" id="RPA58517.1"/>
    </source>
</evidence>
<gene>
    <name evidence="2" type="ORF">EF294_15195</name>
</gene>
<reference evidence="2 3" key="1">
    <citation type="submission" date="2018-11" db="EMBL/GenBank/DDBJ databases">
        <title>Draft genome sequence of Gordonia sp. RS15-1S isolated from rice stems.</title>
        <authorList>
            <person name="Muangham S."/>
        </authorList>
    </citation>
    <scope>NUCLEOTIDE SEQUENCE [LARGE SCALE GENOMIC DNA]</scope>
    <source>
        <strain evidence="2 3">RS15-1S</strain>
    </source>
</reference>
<organism evidence="2 3">
    <name type="scientific">Gordonia oryzae</name>
    <dbReference type="NCBI Taxonomy" id="2487349"/>
    <lineage>
        <taxon>Bacteria</taxon>
        <taxon>Bacillati</taxon>
        <taxon>Actinomycetota</taxon>
        <taxon>Actinomycetes</taxon>
        <taxon>Mycobacteriales</taxon>
        <taxon>Gordoniaceae</taxon>
        <taxon>Gordonia</taxon>
    </lineage>
</organism>
<sequence length="275" mass="30251">MTTVPGPPIATGRTAVIYEWIPGQVLKVFTDVLGTEAASLEVRNSEQAFELGITPIRCHGVVALEDGRIGVAFDRLHGAALTTVAERRPYLIPSVARRLAHVHAFIHSTTGQAFRDICDIAVNLLDTEAFAPLTVVERDDLRTHIHAMPSGNAVLHLDFHPLNVFEHGEGLATIDWQSTASGDPAADVAATIVLFTEAEPFPGISTLQRIVYQSVQRLMLRSYLAEYQRLTGIGPDRITPWMTTARVLRLGWLDVESERDALLKRICADTLRSAR</sequence>
<dbReference type="Proteomes" id="UP000267536">
    <property type="component" value="Unassembled WGS sequence"/>
</dbReference>
<accession>A0A3N4GAV3</accession>
<feature type="domain" description="Aminoglycoside phosphotransferase" evidence="1">
    <location>
        <begin position="65"/>
        <end position="200"/>
    </location>
</feature>
<dbReference type="SUPFAM" id="SSF56112">
    <property type="entry name" value="Protein kinase-like (PK-like)"/>
    <property type="match status" value="1"/>
</dbReference>
<dbReference type="InterPro" id="IPR011009">
    <property type="entry name" value="Kinase-like_dom_sf"/>
</dbReference>
<protein>
    <submittedName>
        <fullName evidence="2">Aminoglycoside phosphotransferase family protein</fullName>
    </submittedName>
</protein>
<keyword evidence="2" id="KW-0808">Transferase</keyword>
<evidence type="ECO:0000313" key="3">
    <source>
        <dbReference type="Proteomes" id="UP000267536"/>
    </source>
</evidence>
<dbReference type="InterPro" id="IPR002575">
    <property type="entry name" value="Aminoglycoside_PTrfase"/>
</dbReference>
<dbReference type="Gene3D" id="3.90.1200.10">
    <property type="match status" value="1"/>
</dbReference>
<dbReference type="AlphaFoldDB" id="A0A3N4GAV3"/>
<dbReference type="GO" id="GO:0016740">
    <property type="term" value="F:transferase activity"/>
    <property type="evidence" value="ECO:0007669"/>
    <property type="project" value="UniProtKB-KW"/>
</dbReference>
<keyword evidence="3" id="KW-1185">Reference proteome</keyword>
<comment type="caution">
    <text evidence="2">The sequence shown here is derived from an EMBL/GenBank/DDBJ whole genome shotgun (WGS) entry which is preliminary data.</text>
</comment>